<evidence type="ECO:0000313" key="3">
    <source>
        <dbReference type="EMBL" id="CAG9333240.1"/>
    </source>
</evidence>
<feature type="transmembrane region" description="Helical" evidence="2">
    <location>
        <begin position="166"/>
        <end position="185"/>
    </location>
</feature>
<dbReference type="Proteomes" id="UP001162131">
    <property type="component" value="Unassembled WGS sequence"/>
</dbReference>
<reference evidence="3" key="1">
    <citation type="submission" date="2021-09" db="EMBL/GenBank/DDBJ databases">
        <authorList>
            <consortium name="AG Swart"/>
            <person name="Singh M."/>
            <person name="Singh A."/>
            <person name="Seah K."/>
            <person name="Emmerich C."/>
        </authorList>
    </citation>
    <scope>NUCLEOTIDE SEQUENCE</scope>
    <source>
        <strain evidence="3">ATCC30299</strain>
    </source>
</reference>
<sequence length="812" mass="93336">MEEWDYVRIAIAIAIIFSFISAYLSALHVKLLRDVFSYHLFESAFTYPKLCKIPKKWTLFKNLFPPIGIAFYKQIQVEIPRSSHFLFLSIELLILWNSNEIITDYCDFEKFNIAYAILIGFGCTSVMLILYFIYLPIFFKAFQRTSDLQYIEPSSSALTRNFSYDWFSIFLCLILTGITVWSIWLARSIKTADLQVVYLQFLIGIGISYLMRFICWLILSMFKMTCYQEIPHTVYSLTAKDIKRYRRRPVLKEDPLRLLDISQDQTYFDDLDNSKVPLNSCQTPVRSISMDTSNMSIDQSFQIEFQDFSIVCEDEDPVNLITLEAIPPDSNREDKVENPANTLVSLFEVAEEIVVPSVEIIEPHISPENLNENKENTNLEKIEETEEETKKTEEEIKTTDEEIKRTEEEIKKTEEETHNEEEKEVEEEPPEKVNKFAYGTGSAEDYGGMKYQSKIFSDEQEVVIDHDPGRIPTTADTSYQFNFDDTRRAADKCNRFDNLQPILQEKYKKLSKEVIEKRKALASICLIFGDLVSEKDSETDEFPHFETPRVTEDATFKFTNQKWNFQPPVAPSSPQRPEIDYLHFGGPPNYKQKSPLDDPSSPLHPDLGNPNFGGPPNYRQNASAENPSSPYHGEAGDMHFAGPPSYKQSMPEDEELPAFIDDQRPSFSIATVPWRNPPALHDSESNKMMLPPLPNEPAHRKIKKKPVFEPRAHSHSPYEEKLVKMLSREKPLSRKRNASSVDLLRSHDKMKEAREAYGSSRPGSVISHISTVAGTVRSLARSESRPGLQSLPRNKSRAGIKLNSSKSTRNLR</sequence>
<feature type="compositionally biased region" description="Basic and acidic residues" evidence="1">
    <location>
        <begin position="382"/>
        <end position="416"/>
    </location>
</feature>
<keyword evidence="4" id="KW-1185">Reference proteome</keyword>
<feature type="compositionally biased region" description="Polar residues" evidence="1">
    <location>
        <begin position="802"/>
        <end position="812"/>
    </location>
</feature>
<feature type="region of interest" description="Disordered" evidence="1">
    <location>
        <begin position="562"/>
        <end position="655"/>
    </location>
</feature>
<comment type="caution">
    <text evidence="3">The sequence shown here is derived from an EMBL/GenBank/DDBJ whole genome shotgun (WGS) entry which is preliminary data.</text>
</comment>
<gene>
    <name evidence="3" type="ORF">BSTOLATCC_MIC58058</name>
</gene>
<feature type="compositionally biased region" description="Basic and acidic residues" evidence="1">
    <location>
        <begin position="706"/>
        <end position="732"/>
    </location>
</feature>
<protein>
    <submittedName>
        <fullName evidence="3">Uncharacterized protein</fullName>
    </submittedName>
</protein>
<dbReference type="EMBL" id="CAJZBQ010000056">
    <property type="protein sequence ID" value="CAG9333240.1"/>
    <property type="molecule type" value="Genomic_DNA"/>
</dbReference>
<keyword evidence="2" id="KW-0812">Transmembrane</keyword>
<feature type="transmembrane region" description="Helical" evidence="2">
    <location>
        <begin position="113"/>
        <end position="134"/>
    </location>
</feature>
<dbReference type="AlphaFoldDB" id="A0AAU9KCB7"/>
<feature type="compositionally biased region" description="Basic and acidic residues" evidence="1">
    <location>
        <begin position="744"/>
        <end position="755"/>
    </location>
</feature>
<feature type="compositionally biased region" description="Polar residues" evidence="1">
    <location>
        <begin position="618"/>
        <end position="629"/>
    </location>
</feature>
<feature type="region of interest" description="Disordered" evidence="1">
    <location>
        <begin position="382"/>
        <end position="430"/>
    </location>
</feature>
<name>A0AAU9KCB7_9CILI</name>
<accession>A0AAU9KCB7</accession>
<keyword evidence="2" id="KW-1133">Transmembrane helix</keyword>
<feature type="compositionally biased region" description="Low complexity" evidence="1">
    <location>
        <begin position="597"/>
        <end position="607"/>
    </location>
</feature>
<evidence type="ECO:0000256" key="2">
    <source>
        <dbReference type="SAM" id="Phobius"/>
    </source>
</evidence>
<feature type="transmembrane region" description="Helical" evidence="2">
    <location>
        <begin position="6"/>
        <end position="27"/>
    </location>
</feature>
<feature type="region of interest" description="Disordered" evidence="1">
    <location>
        <begin position="678"/>
        <end position="812"/>
    </location>
</feature>
<keyword evidence="2" id="KW-0472">Membrane</keyword>
<organism evidence="3 4">
    <name type="scientific">Blepharisma stoltei</name>
    <dbReference type="NCBI Taxonomy" id="1481888"/>
    <lineage>
        <taxon>Eukaryota</taxon>
        <taxon>Sar</taxon>
        <taxon>Alveolata</taxon>
        <taxon>Ciliophora</taxon>
        <taxon>Postciliodesmatophora</taxon>
        <taxon>Heterotrichea</taxon>
        <taxon>Heterotrichida</taxon>
        <taxon>Blepharismidae</taxon>
        <taxon>Blepharisma</taxon>
    </lineage>
</organism>
<proteinExistence type="predicted"/>
<feature type="compositionally biased region" description="Acidic residues" evidence="1">
    <location>
        <begin position="417"/>
        <end position="429"/>
    </location>
</feature>
<evidence type="ECO:0000256" key="1">
    <source>
        <dbReference type="SAM" id="MobiDB-lite"/>
    </source>
</evidence>
<feature type="transmembrane region" description="Helical" evidence="2">
    <location>
        <begin position="197"/>
        <end position="219"/>
    </location>
</feature>
<evidence type="ECO:0000313" key="4">
    <source>
        <dbReference type="Proteomes" id="UP001162131"/>
    </source>
</evidence>